<dbReference type="Pfam" id="PF01882">
    <property type="entry name" value="DUF58"/>
    <property type="match status" value="1"/>
</dbReference>
<keyword evidence="1" id="KW-0472">Membrane</keyword>
<keyword evidence="1" id="KW-1133">Transmembrane helix</keyword>
<dbReference type="PANTHER" id="PTHR34351">
    <property type="entry name" value="SLR1927 PROTEIN-RELATED"/>
    <property type="match status" value="1"/>
</dbReference>
<evidence type="ECO:0000256" key="1">
    <source>
        <dbReference type="SAM" id="Phobius"/>
    </source>
</evidence>
<dbReference type="InterPro" id="IPR002881">
    <property type="entry name" value="DUF58"/>
</dbReference>
<feature type="domain" description="DUF58" evidence="2">
    <location>
        <begin position="198"/>
        <end position="318"/>
    </location>
</feature>
<keyword evidence="4" id="KW-1185">Reference proteome</keyword>
<organism evidence="3 4">
    <name type="scientific">Fusicatenibacter faecihominis</name>
    <dbReference type="NCBI Taxonomy" id="2881276"/>
    <lineage>
        <taxon>Bacteria</taxon>
        <taxon>Bacillati</taxon>
        <taxon>Bacillota</taxon>
        <taxon>Clostridia</taxon>
        <taxon>Lachnospirales</taxon>
        <taxon>Lachnospiraceae</taxon>
        <taxon>Fusicatenibacter</taxon>
    </lineage>
</organism>
<feature type="transmembrane region" description="Helical" evidence="1">
    <location>
        <begin position="24"/>
        <end position="46"/>
    </location>
</feature>
<protein>
    <submittedName>
        <fullName evidence="3">DUF58 domain-containing protein</fullName>
    </submittedName>
</protein>
<dbReference type="EMBL" id="JAJEPR010000007">
    <property type="protein sequence ID" value="MCC2189350.1"/>
    <property type="molecule type" value="Genomic_DNA"/>
</dbReference>
<dbReference type="AlphaFoldDB" id="A0AAE3DRR5"/>
<dbReference type="Proteomes" id="UP001197875">
    <property type="component" value="Unassembled WGS sequence"/>
</dbReference>
<evidence type="ECO:0000259" key="2">
    <source>
        <dbReference type="Pfam" id="PF01882"/>
    </source>
</evidence>
<name>A0AAE3DRR5_9FIRM</name>
<proteinExistence type="predicted"/>
<accession>A0AAE3DRR5</accession>
<sequence>MRKIAYLILTTVSFYLCIMYDGAAPFYLLGFLLLLAAALYGSSWYLRAHLKIHLNVQIPVVEKGQEFPVEIWVENTGFLPMPKIRLTLLHDSDYVGKPEKKRLTLGIGPKKKERQKEKFTMKYAGRYYFYVTEARVYDAIRLFSKKVQVRDDNVFVNVLPTIREIPVEVDPRTRQHMPDSDEYATDRKGEDVSEIYAIREYRPGDSMKAIHWKLSARTEHWMVKEFSFPQGVQVLLLLDLYTASTKNFREEEMDALLGNFSSLSYSLAGKGVSHVAAWYDDAAGELRRCRIDDEEGTYAMVDQLLAAVPYGWQYDIENGYDKEYPGEVFAATLIFDTEGKLQNNGRVIAEFGTEGQEQQVIV</sequence>
<keyword evidence="1" id="KW-0812">Transmembrane</keyword>
<reference evidence="3 4" key="1">
    <citation type="submission" date="2021-10" db="EMBL/GenBank/DDBJ databases">
        <title>Anaerobic single-cell dispensing facilitates the cultivation of human gut bacteria.</title>
        <authorList>
            <person name="Afrizal A."/>
        </authorList>
    </citation>
    <scope>NUCLEOTIDE SEQUENCE [LARGE SCALE GENOMIC DNA]</scope>
    <source>
        <strain evidence="3 4">CLA-AA-H277</strain>
    </source>
</reference>
<gene>
    <name evidence="3" type="ORF">LKD71_05925</name>
</gene>
<dbReference type="RefSeq" id="WP_227614712.1">
    <property type="nucleotide sequence ID" value="NZ_JAJEPR010000007.1"/>
</dbReference>
<evidence type="ECO:0000313" key="3">
    <source>
        <dbReference type="EMBL" id="MCC2189350.1"/>
    </source>
</evidence>
<dbReference type="PANTHER" id="PTHR34351:SF2">
    <property type="entry name" value="DUF58 DOMAIN-CONTAINING PROTEIN"/>
    <property type="match status" value="1"/>
</dbReference>
<evidence type="ECO:0000313" key="4">
    <source>
        <dbReference type="Proteomes" id="UP001197875"/>
    </source>
</evidence>
<comment type="caution">
    <text evidence="3">The sequence shown here is derived from an EMBL/GenBank/DDBJ whole genome shotgun (WGS) entry which is preliminary data.</text>
</comment>